<name>A0ABW1KUF6_9PROT</name>
<evidence type="ECO:0000313" key="2">
    <source>
        <dbReference type="Proteomes" id="UP001596116"/>
    </source>
</evidence>
<dbReference type="EMBL" id="JBHPON010000001">
    <property type="protein sequence ID" value="MFC6034313.1"/>
    <property type="molecule type" value="Genomic_DNA"/>
</dbReference>
<reference evidence="1 2" key="1">
    <citation type="submission" date="2024-09" db="EMBL/GenBank/DDBJ databases">
        <authorList>
            <person name="Zhang Z.-H."/>
        </authorList>
    </citation>
    <scope>NUCLEOTIDE SEQUENCE [LARGE SCALE GENOMIC DNA]</scope>
    <source>
        <strain evidence="1 2">HHTR114</strain>
    </source>
</reference>
<dbReference type="InterPro" id="IPR018727">
    <property type="entry name" value="DUF2267"/>
</dbReference>
<dbReference type="InterPro" id="IPR038282">
    <property type="entry name" value="DUF2267_sf"/>
</dbReference>
<gene>
    <name evidence="1" type="ORF">ACFMB1_02090</name>
</gene>
<dbReference type="Pfam" id="PF10025">
    <property type="entry name" value="DUF2267"/>
    <property type="match status" value="1"/>
</dbReference>
<evidence type="ECO:0000313" key="1">
    <source>
        <dbReference type="EMBL" id="MFC6034313.1"/>
    </source>
</evidence>
<keyword evidence="2" id="KW-1185">Reference proteome</keyword>
<sequence length="139" mass="15554">MTQPYDVEFASQQYQKWLVALKEAAMLATLNQSQAMMCAVMQELRDSVSDEDALVIANALPALARGVMLDGWALGARKHTVASGTEFYERLVSRLEPHQPPPEDIAEAVFSVWRRELPPHKAKQVAEKLPEALRPLWVG</sequence>
<dbReference type="Gene3D" id="1.10.490.110">
    <property type="entry name" value="Uncharacterized conserved protein DUF2267"/>
    <property type="match status" value="1"/>
</dbReference>
<organism evidence="1 2">
    <name type="scientific">Hyphococcus aureus</name>
    <dbReference type="NCBI Taxonomy" id="2666033"/>
    <lineage>
        <taxon>Bacteria</taxon>
        <taxon>Pseudomonadati</taxon>
        <taxon>Pseudomonadota</taxon>
        <taxon>Alphaproteobacteria</taxon>
        <taxon>Parvularculales</taxon>
        <taxon>Parvularculaceae</taxon>
        <taxon>Hyphococcus</taxon>
    </lineage>
</organism>
<comment type="caution">
    <text evidence="1">The sequence shown here is derived from an EMBL/GenBank/DDBJ whole genome shotgun (WGS) entry which is preliminary data.</text>
</comment>
<dbReference type="Proteomes" id="UP001596116">
    <property type="component" value="Unassembled WGS sequence"/>
</dbReference>
<proteinExistence type="predicted"/>
<dbReference type="RefSeq" id="WP_379880369.1">
    <property type="nucleotide sequence ID" value="NZ_JBHPON010000001.1"/>
</dbReference>
<protein>
    <submittedName>
        <fullName evidence="1">DUF2267 domain-containing protein</fullName>
    </submittedName>
</protein>
<accession>A0ABW1KUF6</accession>